<dbReference type="SUPFAM" id="SSF51412">
    <property type="entry name" value="Inosine monophosphate dehydrogenase (IMPDH)"/>
    <property type="match status" value="1"/>
</dbReference>
<organism evidence="6">
    <name type="scientific">Paraconexibacter sp. AEG42_29</name>
    <dbReference type="NCBI Taxonomy" id="2997339"/>
    <lineage>
        <taxon>Bacteria</taxon>
        <taxon>Bacillati</taxon>
        <taxon>Actinomycetota</taxon>
        <taxon>Thermoleophilia</taxon>
        <taxon>Solirubrobacterales</taxon>
        <taxon>Paraconexibacteraceae</taxon>
        <taxon>Paraconexibacter</taxon>
    </lineage>
</organism>
<accession>A0AAU7AY29</accession>
<dbReference type="InterPro" id="IPR013785">
    <property type="entry name" value="Aldolase_TIM"/>
</dbReference>
<evidence type="ECO:0000256" key="5">
    <source>
        <dbReference type="ARBA" id="ARBA00023033"/>
    </source>
</evidence>
<gene>
    <name evidence="6" type="ORF">DSM112329_03410</name>
</gene>
<dbReference type="GO" id="GO:0018580">
    <property type="term" value="F:nitronate monooxygenase activity"/>
    <property type="evidence" value="ECO:0007669"/>
    <property type="project" value="InterPro"/>
</dbReference>
<name>A0AAU7AY29_9ACTN</name>
<evidence type="ECO:0000256" key="1">
    <source>
        <dbReference type="ARBA" id="ARBA00009881"/>
    </source>
</evidence>
<dbReference type="Gene3D" id="3.20.20.70">
    <property type="entry name" value="Aldolase class I"/>
    <property type="match status" value="1"/>
</dbReference>
<evidence type="ECO:0000256" key="4">
    <source>
        <dbReference type="ARBA" id="ARBA00023002"/>
    </source>
</evidence>
<comment type="similarity">
    <text evidence="1">Belongs to the nitronate monooxygenase family. NMO class I subfamily.</text>
</comment>
<dbReference type="KEGG" id="parq:DSM112329_03410"/>
<evidence type="ECO:0000313" key="6">
    <source>
        <dbReference type="EMBL" id="XAY06539.1"/>
    </source>
</evidence>
<evidence type="ECO:0000256" key="3">
    <source>
        <dbReference type="ARBA" id="ARBA00022643"/>
    </source>
</evidence>
<dbReference type="PANTHER" id="PTHR42747:SF4">
    <property type="entry name" value="BLR1330 PROTEIN"/>
    <property type="match status" value="1"/>
</dbReference>
<dbReference type="InterPro" id="IPR004136">
    <property type="entry name" value="NMO"/>
</dbReference>
<dbReference type="PANTHER" id="PTHR42747">
    <property type="entry name" value="NITRONATE MONOOXYGENASE-RELATED"/>
    <property type="match status" value="1"/>
</dbReference>
<dbReference type="AlphaFoldDB" id="A0AAU7AY29"/>
<keyword evidence="2" id="KW-0285">Flavoprotein</keyword>
<evidence type="ECO:0000256" key="2">
    <source>
        <dbReference type="ARBA" id="ARBA00022630"/>
    </source>
</evidence>
<sequence length="332" mass="34099">MMNAHQTGGRQALPDSLTSRMRVPLIAAPMLRVSGPDLVIATCRAGAMAAFPTANARTAENLDGWLTRMDEAAAGASGEPVAAHCANLIMRRDLVEAHLPVLVEHRVEVVITSVGSPAPVLDALHEVGTFVLSDVATLHHAERAVAAGADGLVLLTAGSGGQTGWLNPFAFVRAVRAFYDGPIALAGGLTDGASLAAAITLGADLGYMGTRFIAAAESDAGNDYRTALATSTIDDVVTTRAFTGLPANYLRPTIVAAGLDPDDLDEQVTPEIADAVYGGRSEQAGPKRWTDIVSAGHSVSGVTGTQPAAEIVGAIASEYDAARHPGAAETFA</sequence>
<keyword evidence="3" id="KW-0288">FMN</keyword>
<dbReference type="RefSeq" id="WP_354697770.1">
    <property type="nucleotide sequence ID" value="NZ_CP114014.1"/>
</dbReference>
<dbReference type="EMBL" id="CP114014">
    <property type="protein sequence ID" value="XAY06539.1"/>
    <property type="molecule type" value="Genomic_DNA"/>
</dbReference>
<proteinExistence type="inferred from homology"/>
<dbReference type="Pfam" id="PF03060">
    <property type="entry name" value="NMO"/>
    <property type="match status" value="1"/>
</dbReference>
<protein>
    <recommendedName>
        <fullName evidence="7">Nitronate monooxygenase</fullName>
    </recommendedName>
</protein>
<keyword evidence="4" id="KW-0560">Oxidoreductase</keyword>
<reference evidence="6" key="1">
    <citation type="submission" date="2022-12" db="EMBL/GenBank/DDBJ databases">
        <title>Paraconexibacter alkalitolerans sp. nov. and Baekduia alba sp. nov., isolated from soil and emended description of the genera Paraconexibacter (Chun et al., 2020) and Baekduia (An et al., 2020).</title>
        <authorList>
            <person name="Vieira S."/>
            <person name="Huber K.J."/>
            <person name="Geppert A."/>
            <person name="Wolf J."/>
            <person name="Neumann-Schaal M."/>
            <person name="Muesken M."/>
            <person name="Overmann J."/>
        </authorList>
    </citation>
    <scope>NUCLEOTIDE SEQUENCE</scope>
    <source>
        <strain evidence="6">AEG42_29</strain>
    </source>
</reference>
<evidence type="ECO:0008006" key="7">
    <source>
        <dbReference type="Google" id="ProtNLM"/>
    </source>
</evidence>
<keyword evidence="5" id="KW-0503">Monooxygenase</keyword>
<dbReference type="CDD" id="cd04730">
    <property type="entry name" value="NPD_like"/>
    <property type="match status" value="1"/>
</dbReference>